<dbReference type="InterPro" id="IPR029052">
    <property type="entry name" value="Metallo-depent_PP-like"/>
</dbReference>
<accession>A0A562LVK0</accession>
<dbReference type="InterPro" id="IPR018946">
    <property type="entry name" value="PhoD-like_MPP"/>
</dbReference>
<feature type="signal peptide" evidence="1">
    <location>
        <begin position="1"/>
        <end position="27"/>
    </location>
</feature>
<evidence type="ECO:0000259" key="3">
    <source>
        <dbReference type="Pfam" id="PF16655"/>
    </source>
</evidence>
<dbReference type="SUPFAM" id="SSF56300">
    <property type="entry name" value="Metallo-dependent phosphatases"/>
    <property type="match status" value="2"/>
</dbReference>
<dbReference type="Gene3D" id="2.60.40.380">
    <property type="entry name" value="Purple acid phosphatase-like, N-terminal"/>
    <property type="match status" value="1"/>
</dbReference>
<protein>
    <submittedName>
        <fullName evidence="4">Alkaline phosphatase D</fullName>
    </submittedName>
</protein>
<name>A0A562LVK0_9GAMM</name>
<dbReference type="Pfam" id="PF16655">
    <property type="entry name" value="PhoD_N"/>
    <property type="match status" value="1"/>
</dbReference>
<sequence length="714" mass="78686">MPLTRRRFLGTLVLGAAALSLPQGAQATRIGPRGPITVDRSRFPQSVASGDPRPDRVLLWTRVWTRQAREPLLLQVATDAGFTGAMVEMELHALKAHDHCVRVRLTGLAPGQELHYRFVLGNATDGWTGSPVGRTRSAPAPDADVPLRFAFMSCQDYGGRWYNAMLPLLEQELDFILHLGDFIYETVGDPGFQSRDAGRSITFDDQAGALRLGTPDAPYFAARSLDNYRQIHRTVRTDPVLQQLLERAPLVAIWDDHEFADDCWQATSTHHDGRHDEADADRRRNAEQAYFEYLPVDVDLGAPDDSAHVQPGALFPNASLWRRLRFGRNLDLFLTDTRSERPDHLIPEDAFPGTVLHSREELHERLPQVGLAPTALDHVMAPWFDLDREDRAPLRKALQRALGAACRREGLDRKRARQYADDATRGRVAWPAINAVLARWNQATPGFLHADIPAVETADGTGLAWLCLGKTRLFDSIGSRYFVLAEVYDALAALRARDTPPAPMSARQWQWLGKGMEGSAAQWKVVATSISLSPIVLDLSAAELGAPEAMRRRFLLNVDQWDGFPQARQALLEGPFARAGNVVALSGDIHAAFVSQHGPRISEFTVPAVSSTPLADILGAEAARDPATREVGERLVSGLDALIAAGASQVRHVRTRVHGVCLAHVDAGGFKVELLTLPPDTCRQRLYDAPSSLDARLQRQVFHVAASDGQVRAL</sequence>
<dbReference type="PANTHER" id="PTHR43606:SF2">
    <property type="entry name" value="ALKALINE PHOSPHATASE FAMILY PROTEIN (AFU_ORTHOLOGUE AFUA_5G03860)"/>
    <property type="match status" value="1"/>
</dbReference>
<dbReference type="Pfam" id="PF09423">
    <property type="entry name" value="PhoD"/>
    <property type="match status" value="2"/>
</dbReference>
<dbReference type="EMBL" id="VLKP01000005">
    <property type="protein sequence ID" value="TWI11665.1"/>
    <property type="molecule type" value="Genomic_DNA"/>
</dbReference>
<evidence type="ECO:0000256" key="1">
    <source>
        <dbReference type="SAM" id="SignalP"/>
    </source>
</evidence>
<dbReference type="InterPro" id="IPR006311">
    <property type="entry name" value="TAT_signal"/>
</dbReference>
<keyword evidence="1" id="KW-0732">Signal</keyword>
<proteinExistence type="predicted"/>
<dbReference type="CDD" id="cd07389">
    <property type="entry name" value="MPP_PhoD"/>
    <property type="match status" value="1"/>
</dbReference>
<dbReference type="PROSITE" id="PS51318">
    <property type="entry name" value="TAT"/>
    <property type="match status" value="1"/>
</dbReference>
<dbReference type="Gene3D" id="3.60.21.70">
    <property type="entry name" value="PhoD-like phosphatase"/>
    <property type="match status" value="1"/>
</dbReference>
<dbReference type="OrthoDB" id="327733at2"/>
<keyword evidence="5" id="KW-1185">Reference proteome</keyword>
<dbReference type="AlphaFoldDB" id="A0A562LVK0"/>
<dbReference type="Proteomes" id="UP000316471">
    <property type="component" value="Unassembled WGS sequence"/>
</dbReference>
<comment type="caution">
    <text evidence="4">The sequence shown here is derived from an EMBL/GenBank/DDBJ whole genome shotgun (WGS) entry which is preliminary data.</text>
</comment>
<dbReference type="RefSeq" id="WP_158636304.1">
    <property type="nucleotide sequence ID" value="NZ_VLKP01000005.1"/>
</dbReference>
<feature type="chain" id="PRO_5022213193" evidence="1">
    <location>
        <begin position="28"/>
        <end position="714"/>
    </location>
</feature>
<evidence type="ECO:0000259" key="2">
    <source>
        <dbReference type="Pfam" id="PF09423"/>
    </source>
</evidence>
<reference evidence="4 5" key="1">
    <citation type="journal article" date="2015" name="Stand. Genomic Sci.">
        <title>Genomic Encyclopedia of Bacterial and Archaeal Type Strains, Phase III: the genomes of soil and plant-associated and newly described type strains.</title>
        <authorList>
            <person name="Whitman W.B."/>
            <person name="Woyke T."/>
            <person name="Klenk H.P."/>
            <person name="Zhou Y."/>
            <person name="Lilburn T.G."/>
            <person name="Beck B.J."/>
            <person name="De Vos P."/>
            <person name="Vandamme P."/>
            <person name="Eisen J.A."/>
            <person name="Garrity G."/>
            <person name="Hugenholtz P."/>
            <person name="Kyrpides N.C."/>
        </authorList>
    </citation>
    <scope>NUCLEOTIDE SEQUENCE [LARGE SCALE GENOMIC DNA]</scope>
    <source>
        <strain evidence="4 5">CGMCC 1.10136</strain>
    </source>
</reference>
<feature type="domain" description="PhoD-like phosphatase metallophosphatase" evidence="2">
    <location>
        <begin position="149"/>
        <end position="344"/>
    </location>
</feature>
<gene>
    <name evidence="4" type="ORF">IP93_01567</name>
</gene>
<evidence type="ECO:0000313" key="5">
    <source>
        <dbReference type="Proteomes" id="UP000316471"/>
    </source>
</evidence>
<dbReference type="InterPro" id="IPR038607">
    <property type="entry name" value="PhoD-like_sf"/>
</dbReference>
<evidence type="ECO:0000313" key="4">
    <source>
        <dbReference type="EMBL" id="TWI11665.1"/>
    </source>
</evidence>
<organism evidence="4 5">
    <name type="scientific">Aerolutibacter ruishenii</name>
    <dbReference type="NCBI Taxonomy" id="686800"/>
    <lineage>
        <taxon>Bacteria</taxon>
        <taxon>Pseudomonadati</taxon>
        <taxon>Pseudomonadota</taxon>
        <taxon>Gammaproteobacteria</taxon>
        <taxon>Lysobacterales</taxon>
        <taxon>Lysobacteraceae</taxon>
        <taxon>Aerolutibacter</taxon>
    </lineage>
</organism>
<dbReference type="InterPro" id="IPR052900">
    <property type="entry name" value="Phospholipid_Metab_Enz"/>
</dbReference>
<dbReference type="InterPro" id="IPR032093">
    <property type="entry name" value="PhoD_N"/>
</dbReference>
<feature type="domain" description="Phospholipase D N-terminal" evidence="3">
    <location>
        <begin position="46"/>
        <end position="136"/>
    </location>
</feature>
<dbReference type="PANTHER" id="PTHR43606">
    <property type="entry name" value="PHOSPHATASE, PUTATIVE (AFU_ORTHOLOGUE AFUA_6G08710)-RELATED"/>
    <property type="match status" value="1"/>
</dbReference>
<feature type="domain" description="PhoD-like phosphatase metallophosphatase" evidence="2">
    <location>
        <begin position="504"/>
        <end position="633"/>
    </location>
</feature>